<accession>B0CNC8</accession>
<dbReference type="PROSITE" id="PS00107">
    <property type="entry name" value="PROTEIN_KINASE_ATP"/>
    <property type="match status" value="1"/>
</dbReference>
<dbReference type="STRING" id="486041.B0CNC8"/>
<proteinExistence type="predicted"/>
<dbReference type="KEGG" id="lbc:LACBIDRAFT_301355"/>
<protein>
    <recommendedName>
        <fullName evidence="1">non-specific serine/threonine protein kinase</fullName>
        <ecNumber evidence="1">2.7.11.1</ecNumber>
    </recommendedName>
</protein>
<evidence type="ECO:0000256" key="3">
    <source>
        <dbReference type="ARBA" id="ARBA00022840"/>
    </source>
</evidence>
<feature type="domain" description="Protein kinase" evidence="5">
    <location>
        <begin position="136"/>
        <end position="393"/>
    </location>
</feature>
<keyword evidence="3 4" id="KW-0067">ATP-binding</keyword>
<dbReference type="Pfam" id="PF00069">
    <property type="entry name" value="Pkinase"/>
    <property type="match status" value="1"/>
</dbReference>
<gene>
    <name evidence="6" type="ORF">LACBIDRAFT_301355</name>
</gene>
<dbReference type="InterPro" id="IPR017441">
    <property type="entry name" value="Protein_kinase_ATP_BS"/>
</dbReference>
<dbReference type="InParanoid" id="B0CNC8"/>
<dbReference type="EMBL" id="DS547091">
    <property type="protein sequence ID" value="EDR15904.1"/>
    <property type="molecule type" value="Genomic_DNA"/>
</dbReference>
<evidence type="ECO:0000313" key="7">
    <source>
        <dbReference type="Proteomes" id="UP000001194"/>
    </source>
</evidence>
<dbReference type="InterPro" id="IPR011009">
    <property type="entry name" value="Kinase-like_dom_sf"/>
</dbReference>
<dbReference type="GeneID" id="6069267"/>
<dbReference type="PROSITE" id="PS00108">
    <property type="entry name" value="PROTEIN_KINASE_ST"/>
    <property type="match status" value="1"/>
</dbReference>
<sequence length="740" mass="82768">MAVSIPFGVECKSRTKSVDGELKNSHRFSASSQPPLIQLLSRRRRIRDVWALSLFQPLDGHILFTVGMGQRKLTVLVSHSVPSMEKNLDSPMMRPQCEAELIEGLTSPSSQTQKPPNDALASSFDGNKPVKAMALLKVGKFLGSGAFGRVYHAIRTDESTQPALALKKSRTSMRVKRPPLKHEARVLQLLGGHPAIPSVYGYGRFRHFEYLAMELLASSLEDLHKDHALPLKAVFFIANQMLSALGHIHAHGIIHRDIKPGNILIDFNNQLRLIDFGIAQRFKPGDSIRHNPPIEAHWVVGTLDWASLLAHHGYGFSPLDDLESLAYVLLFFLRGDLPWGRHSHSRHGTLAGRAAQVRQKKITWTGSMLAGSHPASFGDLLDSVRSLSYHDNFDYDGWRLKFRKIACDHGYSITDDIDWTVPGNAKIIPPTPTPSSTIPPCVVRPGQLVYVQVLSKITIEGHSCQADASYWHGPDLSGDYWMTKRRPAIVLQTLLKYKEYHVIKVVPIKLGPRAPGSSAMRLTKKGSATDACSVPGWPLDDAVCYVFPRSETFASVPQATPVPLHWRMKPKDVKSLLDKFDHEPDKNLPVPMSDISPEDLSKYKKMRWRSGYEIYADFTPMTPENIVVPQSDNVAVDWFGTRGWFDELLSISRKRSALNGAGWPGSNPDKMKDQESYSNSYWGVGFAEWDRVEHERGRSLTLPASETARLDGEIVNITDLLDDDRESCDCEQCLESKRPA</sequence>
<evidence type="ECO:0000256" key="4">
    <source>
        <dbReference type="PROSITE-ProRule" id="PRU10141"/>
    </source>
</evidence>
<dbReference type="AlphaFoldDB" id="B0CNC8"/>
<feature type="binding site" evidence="4">
    <location>
        <position position="167"/>
    </location>
    <ligand>
        <name>ATP</name>
        <dbReference type="ChEBI" id="CHEBI:30616"/>
    </ligand>
</feature>
<keyword evidence="7" id="KW-1185">Reference proteome</keyword>
<dbReference type="OrthoDB" id="5579860at2759"/>
<dbReference type="SMART" id="SM00220">
    <property type="entry name" value="S_TKc"/>
    <property type="match status" value="1"/>
</dbReference>
<dbReference type="RefSeq" id="XP_001874112.1">
    <property type="nucleotide sequence ID" value="XM_001874077.1"/>
</dbReference>
<dbReference type="HOGENOM" id="CLU_026874_0_0_1"/>
<dbReference type="InterPro" id="IPR000719">
    <property type="entry name" value="Prot_kinase_dom"/>
</dbReference>
<reference evidence="6 7" key="1">
    <citation type="journal article" date="2008" name="Nature">
        <title>The genome of Laccaria bicolor provides insights into mycorrhizal symbiosis.</title>
        <authorList>
            <person name="Martin F."/>
            <person name="Aerts A."/>
            <person name="Ahren D."/>
            <person name="Brun A."/>
            <person name="Danchin E.G.J."/>
            <person name="Duchaussoy F."/>
            <person name="Gibon J."/>
            <person name="Kohler A."/>
            <person name="Lindquist E."/>
            <person name="Pereda V."/>
            <person name="Salamov A."/>
            <person name="Shapiro H.J."/>
            <person name="Wuyts J."/>
            <person name="Blaudez D."/>
            <person name="Buee M."/>
            <person name="Brokstein P."/>
            <person name="Canbaeck B."/>
            <person name="Cohen D."/>
            <person name="Courty P.E."/>
            <person name="Coutinho P.M."/>
            <person name="Delaruelle C."/>
            <person name="Detter J.C."/>
            <person name="Deveau A."/>
            <person name="DiFazio S."/>
            <person name="Duplessis S."/>
            <person name="Fraissinet-Tachet L."/>
            <person name="Lucic E."/>
            <person name="Frey-Klett P."/>
            <person name="Fourrey C."/>
            <person name="Feussner I."/>
            <person name="Gay G."/>
            <person name="Grimwood J."/>
            <person name="Hoegger P.J."/>
            <person name="Jain P."/>
            <person name="Kilaru S."/>
            <person name="Labbe J."/>
            <person name="Lin Y.C."/>
            <person name="Legue V."/>
            <person name="Le Tacon F."/>
            <person name="Marmeisse R."/>
            <person name="Melayah D."/>
            <person name="Montanini B."/>
            <person name="Muratet M."/>
            <person name="Nehls U."/>
            <person name="Niculita-Hirzel H."/>
            <person name="Oudot-Le Secq M.P."/>
            <person name="Peter M."/>
            <person name="Quesneville H."/>
            <person name="Rajashekar B."/>
            <person name="Reich M."/>
            <person name="Rouhier N."/>
            <person name="Schmutz J."/>
            <person name="Yin T."/>
            <person name="Chalot M."/>
            <person name="Henrissat B."/>
            <person name="Kuees U."/>
            <person name="Lucas S."/>
            <person name="Van de Peer Y."/>
            <person name="Podila G.K."/>
            <person name="Polle A."/>
            <person name="Pukkila P.J."/>
            <person name="Richardson P.M."/>
            <person name="Rouze P."/>
            <person name="Sanders I.R."/>
            <person name="Stajich J.E."/>
            <person name="Tunlid A."/>
            <person name="Tuskan G."/>
            <person name="Grigoriev I.V."/>
        </authorList>
    </citation>
    <scope>NUCLEOTIDE SEQUENCE [LARGE SCALE GENOMIC DNA]</scope>
    <source>
        <strain evidence="7">S238N-H82 / ATCC MYA-4686</strain>
    </source>
</reference>
<dbReference type="EC" id="2.7.11.1" evidence="1"/>
<evidence type="ECO:0000259" key="5">
    <source>
        <dbReference type="PROSITE" id="PS50011"/>
    </source>
</evidence>
<dbReference type="GO" id="GO:0004674">
    <property type="term" value="F:protein serine/threonine kinase activity"/>
    <property type="evidence" value="ECO:0007669"/>
    <property type="project" value="UniProtKB-EC"/>
</dbReference>
<name>B0CNC8_LACBS</name>
<evidence type="ECO:0000313" key="6">
    <source>
        <dbReference type="EMBL" id="EDR15904.1"/>
    </source>
</evidence>
<evidence type="ECO:0000256" key="1">
    <source>
        <dbReference type="ARBA" id="ARBA00012513"/>
    </source>
</evidence>
<dbReference type="InterPro" id="IPR050235">
    <property type="entry name" value="CK1_Ser-Thr_kinase"/>
</dbReference>
<dbReference type="GO" id="GO:0005524">
    <property type="term" value="F:ATP binding"/>
    <property type="evidence" value="ECO:0007669"/>
    <property type="project" value="UniProtKB-UniRule"/>
</dbReference>
<dbReference type="SUPFAM" id="SSF56112">
    <property type="entry name" value="Protein kinase-like (PK-like)"/>
    <property type="match status" value="1"/>
</dbReference>
<dbReference type="Proteomes" id="UP000001194">
    <property type="component" value="Unassembled WGS sequence"/>
</dbReference>
<dbReference type="PROSITE" id="PS50011">
    <property type="entry name" value="PROTEIN_KINASE_DOM"/>
    <property type="match status" value="1"/>
</dbReference>
<dbReference type="PANTHER" id="PTHR11909">
    <property type="entry name" value="CASEIN KINASE-RELATED"/>
    <property type="match status" value="1"/>
</dbReference>
<evidence type="ECO:0000256" key="2">
    <source>
        <dbReference type="ARBA" id="ARBA00022741"/>
    </source>
</evidence>
<dbReference type="Gene3D" id="1.10.510.10">
    <property type="entry name" value="Transferase(Phosphotransferase) domain 1"/>
    <property type="match status" value="1"/>
</dbReference>
<dbReference type="InterPro" id="IPR008271">
    <property type="entry name" value="Ser/Thr_kinase_AS"/>
</dbReference>
<keyword evidence="2 4" id="KW-0547">Nucleotide-binding</keyword>
<organism evidence="7">
    <name type="scientific">Laccaria bicolor (strain S238N-H82 / ATCC MYA-4686)</name>
    <name type="common">Bicoloured deceiver</name>
    <name type="synonym">Laccaria laccata var. bicolor</name>
    <dbReference type="NCBI Taxonomy" id="486041"/>
    <lineage>
        <taxon>Eukaryota</taxon>
        <taxon>Fungi</taxon>
        <taxon>Dikarya</taxon>
        <taxon>Basidiomycota</taxon>
        <taxon>Agaricomycotina</taxon>
        <taxon>Agaricomycetes</taxon>
        <taxon>Agaricomycetidae</taxon>
        <taxon>Agaricales</taxon>
        <taxon>Agaricineae</taxon>
        <taxon>Hydnangiaceae</taxon>
        <taxon>Laccaria</taxon>
    </lineage>
</organism>